<proteinExistence type="predicted"/>
<evidence type="ECO:0000313" key="5">
    <source>
        <dbReference type="EnsemblPlants" id="KEH17151"/>
    </source>
</evidence>
<dbReference type="Proteomes" id="UP000002051">
    <property type="component" value="Unassembled WGS sequence"/>
</dbReference>
<protein>
    <submittedName>
        <fullName evidence="4">Functional resistance protein KR1, putative</fullName>
    </submittedName>
</protein>
<dbReference type="PANTHER" id="PTHR11017">
    <property type="entry name" value="LEUCINE-RICH REPEAT-CONTAINING PROTEIN"/>
    <property type="match status" value="1"/>
</dbReference>
<dbReference type="SUPFAM" id="SSF52540">
    <property type="entry name" value="P-loop containing nucleoside triphosphate hydrolases"/>
    <property type="match status" value="1"/>
</dbReference>
<dbReference type="GO" id="GO:0007165">
    <property type="term" value="P:signal transduction"/>
    <property type="evidence" value="ECO:0007669"/>
    <property type="project" value="InterPro"/>
</dbReference>
<sequence>MALLQSSVPPSSSFSYGFTYDVFLSFRGSDTRYGFTENLYRALCHKGIHTFIDDRELQGGDEITPSLFKAIEESRIFIPVLSINYASSSFCLDELVHIIHCFKESGRLVLPIFYDVEPSHVRHHKGSYGKALDDHIKKFQNNKDNMERLQKWKMALTQTSNFSGHHFNPGNGYEYKYIKKIVKYVSNKINHVPLYVADYPVGLKSRVLKVTSCVDVGSNGEVQMLGIYGTGGIGKTTLARAVYNSIADQFDGLCFLHDVRENSSKYGLEHLQGKLLSKLVELDVELGDVNEGIPIIKQRLHRKKVLLILDDVHELKQLQVLAGEIDWFGPGSKVIITTRDKQLLASHGIERTYEIDKLNENEALELLRWKALKYNKVDSNFNGVLRCAVTYAPGEPGRRSRLWFCKDIIDVLEANKGSSEIEIIYLEFPSSEEEVIDWKGDELKKMQNLKTLIVKNGTFSKGPNYLPNSLRVLEWPKYPSRIIPSDFCPKKLSICKLKESDLSSFELRGTVKGFVNMRELNLDKCQYLTRIHDVSNLPNLEIFSFQYCKNLIEIHKSVGFLNKLEILNAMGCSKLLSFPPLMSTSLQYLELSYCESRKSFPEILREMNITGLTFLSTSIEKLPVSFQNLTGLRRLSIEGNGMLRLPSIICSMPNLSVVYVRGCIWPKVDDKLSSMVTSSAEHMHLRNCILSDEFLPIIVMWSANVSKLDLSGNNFTILPECIKDCRFLTDLILDDCKCLREIRGIPPNLKHLSAKYCKSLISSARNMLLNQELHEAGGTIFCFSGFVRIPEWFDHQNMGHTISFWFRNKLPSMALCFSTKSVAKGFHMSTKRPILVIDGNNYSLSSFHGYDIMLTHHTYLYATELKSRPVNNLNKIILKNEWNHAEVIFEHSNVEPLTEIGIHFFKHENNMDDIQFTNP</sequence>
<dbReference type="EMBL" id="KL402763">
    <property type="protein sequence ID" value="KEH17151.1"/>
    <property type="molecule type" value="Genomic_DNA"/>
</dbReference>
<reference evidence="5" key="3">
    <citation type="submission" date="2015-06" db="UniProtKB">
        <authorList>
            <consortium name="EnsemblPlants"/>
        </authorList>
    </citation>
    <scope>IDENTIFICATION</scope>
    <source>
        <strain evidence="5">cv. Jemalong A17</strain>
    </source>
</reference>
<dbReference type="PRINTS" id="PR00364">
    <property type="entry name" value="DISEASERSIST"/>
</dbReference>
<dbReference type="InterPro" id="IPR000157">
    <property type="entry name" value="TIR_dom"/>
</dbReference>
<gene>
    <name evidence="5" type="primary">25479892</name>
    <name evidence="4" type="ORF">MTR_0038s0060</name>
</gene>
<dbReference type="SUPFAM" id="SSF52058">
    <property type="entry name" value="L domain-like"/>
    <property type="match status" value="1"/>
</dbReference>
<dbReference type="Pfam" id="PF01582">
    <property type="entry name" value="TIR"/>
    <property type="match status" value="1"/>
</dbReference>
<dbReference type="InterPro" id="IPR003593">
    <property type="entry name" value="AAA+_ATPase"/>
</dbReference>
<dbReference type="Pfam" id="PF00931">
    <property type="entry name" value="NB-ARC"/>
    <property type="match status" value="1"/>
</dbReference>
<keyword evidence="6" id="KW-1185">Reference proteome</keyword>
<keyword evidence="1" id="KW-0611">Plant defense</keyword>
<dbReference type="EnsemblPlants" id="KEH17151">
    <property type="protein sequence ID" value="KEH17151"/>
    <property type="gene ID" value="MTR_0038s0060"/>
</dbReference>
<dbReference type="InterPro" id="IPR044974">
    <property type="entry name" value="Disease_R_plants"/>
</dbReference>
<evidence type="ECO:0000313" key="6">
    <source>
        <dbReference type="Proteomes" id="UP000002051"/>
    </source>
</evidence>
<dbReference type="Gene3D" id="3.80.10.10">
    <property type="entry name" value="Ribonuclease Inhibitor"/>
    <property type="match status" value="2"/>
</dbReference>
<dbReference type="GO" id="GO:0043531">
    <property type="term" value="F:ADP binding"/>
    <property type="evidence" value="ECO:0007669"/>
    <property type="project" value="InterPro"/>
</dbReference>
<evidence type="ECO:0000313" key="4">
    <source>
        <dbReference type="EMBL" id="KEH17151.1"/>
    </source>
</evidence>
<dbReference type="SMART" id="SM00382">
    <property type="entry name" value="AAA"/>
    <property type="match status" value="1"/>
</dbReference>
<reference evidence="4 6" key="2">
    <citation type="journal article" date="2014" name="BMC Genomics">
        <title>An improved genome release (version Mt4.0) for the model legume Medicago truncatula.</title>
        <authorList>
            <person name="Tang H."/>
            <person name="Krishnakumar V."/>
            <person name="Bidwell S."/>
            <person name="Rosen B."/>
            <person name="Chan A."/>
            <person name="Zhou S."/>
            <person name="Gentzbittel L."/>
            <person name="Childs K.L."/>
            <person name="Yandell M."/>
            <person name="Gundlach H."/>
            <person name="Mayer K.F."/>
            <person name="Schwartz D.C."/>
            <person name="Town C.D."/>
        </authorList>
    </citation>
    <scope>GENOME REANNOTATION</scope>
    <source>
        <strain evidence="4">A17</strain>
        <strain evidence="5 6">cv. Jemalong A17</strain>
    </source>
</reference>
<dbReference type="Gene3D" id="3.40.50.300">
    <property type="entry name" value="P-loop containing nucleotide triphosphate hydrolases"/>
    <property type="match status" value="1"/>
</dbReference>
<accession>A0A072TIV3</accession>
<dbReference type="InterPro" id="IPR027417">
    <property type="entry name" value="P-loop_NTPase"/>
</dbReference>
<evidence type="ECO:0000259" key="3">
    <source>
        <dbReference type="PROSITE" id="PS50104"/>
    </source>
</evidence>
<dbReference type="FunFam" id="3.40.50.10140:FF:000007">
    <property type="entry name" value="Disease resistance protein (TIR-NBS-LRR class)"/>
    <property type="match status" value="1"/>
</dbReference>
<dbReference type="InterPro" id="IPR032675">
    <property type="entry name" value="LRR_dom_sf"/>
</dbReference>
<dbReference type="SUPFAM" id="SSF52200">
    <property type="entry name" value="Toll/Interleukin receptor TIR domain"/>
    <property type="match status" value="1"/>
</dbReference>
<organism evidence="4 6">
    <name type="scientific">Medicago truncatula</name>
    <name type="common">Barrel medic</name>
    <name type="synonym">Medicago tribuloides</name>
    <dbReference type="NCBI Taxonomy" id="3880"/>
    <lineage>
        <taxon>Eukaryota</taxon>
        <taxon>Viridiplantae</taxon>
        <taxon>Streptophyta</taxon>
        <taxon>Embryophyta</taxon>
        <taxon>Tracheophyta</taxon>
        <taxon>Spermatophyta</taxon>
        <taxon>Magnoliopsida</taxon>
        <taxon>eudicotyledons</taxon>
        <taxon>Gunneridae</taxon>
        <taxon>Pentapetalae</taxon>
        <taxon>rosids</taxon>
        <taxon>fabids</taxon>
        <taxon>Fabales</taxon>
        <taxon>Fabaceae</taxon>
        <taxon>Papilionoideae</taxon>
        <taxon>50 kb inversion clade</taxon>
        <taxon>NPAAA clade</taxon>
        <taxon>Hologalegina</taxon>
        <taxon>IRL clade</taxon>
        <taxon>Trifolieae</taxon>
        <taxon>Medicago</taxon>
    </lineage>
</organism>
<evidence type="ECO:0000256" key="1">
    <source>
        <dbReference type="ARBA" id="ARBA00022821"/>
    </source>
</evidence>
<dbReference type="Gene3D" id="3.40.50.10140">
    <property type="entry name" value="Toll/interleukin-1 receptor homology (TIR) domain"/>
    <property type="match status" value="1"/>
</dbReference>
<dbReference type="STRING" id="3880.A0A072TIV3"/>
<dbReference type="PANTHER" id="PTHR11017:SF219">
    <property type="entry name" value="ARCHAEAL ATPASE"/>
    <property type="match status" value="1"/>
</dbReference>
<dbReference type="HOGENOM" id="CLU_001561_5_0_1"/>
<dbReference type="AlphaFoldDB" id="A0A072TIV3"/>
<dbReference type="GO" id="GO:0006952">
    <property type="term" value="P:defense response"/>
    <property type="evidence" value="ECO:0007669"/>
    <property type="project" value="InterPro"/>
</dbReference>
<dbReference type="PROSITE" id="PS50104">
    <property type="entry name" value="TIR"/>
    <property type="match status" value="1"/>
</dbReference>
<feature type="domain" description="TIR" evidence="3">
    <location>
        <begin position="18"/>
        <end position="189"/>
    </location>
</feature>
<reference evidence="4 6" key="1">
    <citation type="journal article" date="2011" name="Nature">
        <title>The Medicago genome provides insight into the evolution of rhizobial symbioses.</title>
        <authorList>
            <person name="Young N.D."/>
            <person name="Debelle F."/>
            <person name="Oldroyd G.E."/>
            <person name="Geurts R."/>
            <person name="Cannon S.B."/>
            <person name="Udvardi M.K."/>
            <person name="Benedito V.A."/>
            <person name="Mayer K.F."/>
            <person name="Gouzy J."/>
            <person name="Schoof H."/>
            <person name="Van de Peer Y."/>
            <person name="Proost S."/>
            <person name="Cook D.R."/>
            <person name="Meyers B.C."/>
            <person name="Spannagl M."/>
            <person name="Cheung F."/>
            <person name="De Mita S."/>
            <person name="Krishnakumar V."/>
            <person name="Gundlach H."/>
            <person name="Zhou S."/>
            <person name="Mudge J."/>
            <person name="Bharti A.K."/>
            <person name="Murray J.D."/>
            <person name="Naoumkina M.A."/>
            <person name="Rosen B."/>
            <person name="Silverstein K.A."/>
            <person name="Tang H."/>
            <person name="Rombauts S."/>
            <person name="Zhao P.X."/>
            <person name="Zhou P."/>
            <person name="Barbe V."/>
            <person name="Bardou P."/>
            <person name="Bechner M."/>
            <person name="Bellec A."/>
            <person name="Berger A."/>
            <person name="Berges H."/>
            <person name="Bidwell S."/>
            <person name="Bisseling T."/>
            <person name="Choisne N."/>
            <person name="Couloux A."/>
            <person name="Denny R."/>
            <person name="Deshpande S."/>
            <person name="Dai X."/>
            <person name="Doyle J.J."/>
            <person name="Dudez A.M."/>
            <person name="Farmer A.D."/>
            <person name="Fouteau S."/>
            <person name="Franken C."/>
            <person name="Gibelin C."/>
            <person name="Gish J."/>
            <person name="Goldstein S."/>
            <person name="Gonzalez A.J."/>
            <person name="Green P.J."/>
            <person name="Hallab A."/>
            <person name="Hartog M."/>
            <person name="Hua A."/>
            <person name="Humphray S.J."/>
            <person name="Jeong D.H."/>
            <person name="Jing Y."/>
            <person name="Jocker A."/>
            <person name="Kenton S.M."/>
            <person name="Kim D.J."/>
            <person name="Klee K."/>
            <person name="Lai H."/>
            <person name="Lang C."/>
            <person name="Lin S."/>
            <person name="Macmil S.L."/>
            <person name="Magdelenat G."/>
            <person name="Matthews L."/>
            <person name="McCorrison J."/>
            <person name="Monaghan E.L."/>
            <person name="Mun J.H."/>
            <person name="Najar F.Z."/>
            <person name="Nicholson C."/>
            <person name="Noirot C."/>
            <person name="O'Bleness M."/>
            <person name="Paule C.R."/>
            <person name="Poulain J."/>
            <person name="Prion F."/>
            <person name="Qin B."/>
            <person name="Qu C."/>
            <person name="Retzel E.F."/>
            <person name="Riddle C."/>
            <person name="Sallet E."/>
            <person name="Samain S."/>
            <person name="Samson N."/>
            <person name="Sanders I."/>
            <person name="Saurat O."/>
            <person name="Scarpelli C."/>
            <person name="Schiex T."/>
            <person name="Segurens B."/>
            <person name="Severin A.J."/>
            <person name="Sherrier D.J."/>
            <person name="Shi R."/>
            <person name="Sims S."/>
            <person name="Singer S.R."/>
            <person name="Sinharoy S."/>
            <person name="Sterck L."/>
            <person name="Viollet A."/>
            <person name="Wang B.B."/>
            <person name="Wang K."/>
            <person name="Wang M."/>
            <person name="Wang X."/>
            <person name="Warfsmann J."/>
            <person name="Weissenbach J."/>
            <person name="White D.D."/>
            <person name="White J.D."/>
            <person name="Wiley G.B."/>
            <person name="Wincker P."/>
            <person name="Xing Y."/>
            <person name="Yang L."/>
            <person name="Yao Z."/>
            <person name="Ying F."/>
            <person name="Zhai J."/>
            <person name="Zhou L."/>
            <person name="Zuber A."/>
            <person name="Denarie J."/>
            <person name="Dixon R.A."/>
            <person name="May G.D."/>
            <person name="Schwartz D.C."/>
            <person name="Rogers J."/>
            <person name="Quetier F."/>
            <person name="Town C.D."/>
            <person name="Roe B.A."/>
        </authorList>
    </citation>
    <scope>NUCLEOTIDE SEQUENCE [LARGE SCALE GENOMIC DNA]</scope>
    <source>
        <strain evidence="4">A17</strain>
        <strain evidence="5 6">cv. Jemalong A17</strain>
    </source>
</reference>
<dbReference type="InterPro" id="IPR058546">
    <property type="entry name" value="RPS4B/Roq1-like_LRR"/>
</dbReference>
<name>A0A072TIV3_MEDTR</name>
<evidence type="ECO:0000256" key="2">
    <source>
        <dbReference type="ARBA" id="ARBA00023027"/>
    </source>
</evidence>
<dbReference type="InterPro" id="IPR002182">
    <property type="entry name" value="NB-ARC"/>
</dbReference>
<dbReference type="InterPro" id="IPR035897">
    <property type="entry name" value="Toll_tir_struct_dom_sf"/>
</dbReference>
<dbReference type="SMART" id="SM00255">
    <property type="entry name" value="TIR"/>
    <property type="match status" value="1"/>
</dbReference>
<dbReference type="Pfam" id="PF23286">
    <property type="entry name" value="LRR_13"/>
    <property type="match status" value="1"/>
</dbReference>
<keyword evidence="2" id="KW-0520">NAD</keyword>